<accession>A0A1G4IG47</accession>
<comment type="caution">
    <text evidence="1">The sequence shown here is derived from an EMBL/GenBank/DDBJ whole genome shotgun (WGS) entry which is preliminary data.</text>
</comment>
<proteinExistence type="predicted"/>
<evidence type="ECO:0000313" key="2">
    <source>
        <dbReference type="Proteomes" id="UP000195570"/>
    </source>
</evidence>
<dbReference type="AlphaFoldDB" id="A0A1G4IG47"/>
<keyword evidence="2" id="KW-1185">Reference proteome</keyword>
<organism evidence="1 2">
    <name type="scientific">Trypanosoma equiperdum</name>
    <dbReference type="NCBI Taxonomy" id="5694"/>
    <lineage>
        <taxon>Eukaryota</taxon>
        <taxon>Discoba</taxon>
        <taxon>Euglenozoa</taxon>
        <taxon>Kinetoplastea</taxon>
        <taxon>Metakinetoplastina</taxon>
        <taxon>Trypanosomatida</taxon>
        <taxon>Trypanosomatidae</taxon>
        <taxon>Trypanosoma</taxon>
    </lineage>
</organism>
<evidence type="ECO:0000313" key="1">
    <source>
        <dbReference type="EMBL" id="SCU71381.1"/>
    </source>
</evidence>
<protein>
    <submittedName>
        <fullName evidence="1">Uncharacterized protein</fullName>
    </submittedName>
</protein>
<dbReference type="EMBL" id="CZPT02001623">
    <property type="protein sequence ID" value="SCU71381.1"/>
    <property type="molecule type" value="Genomic_DNA"/>
</dbReference>
<dbReference type="GeneID" id="92376902"/>
<dbReference type="Proteomes" id="UP000195570">
    <property type="component" value="Unassembled WGS sequence"/>
</dbReference>
<gene>
    <name evidence="1" type="ORF">TEOVI_000296200</name>
</gene>
<name>A0A1G4IG47_TRYEQ</name>
<sequence length="201" mass="22138">MYSDGTRKTMSELQRMAGATRMRIAEEGAQLETLSKATTRAQKLVDSMFNLFASGATHHERGELMRILTSEESDIDIGGVPPFPAALALANGQLPHVRTIRAAGNNRINDEVVIFLSQVIRFSAVPAQVELLDISDTKVTERGLLFVLEMILERDEPFTLIAKGLVSSEGFALAGDLTGVGERFRKVFEMVVLQRKSVIIF</sequence>
<reference evidence="1" key="1">
    <citation type="submission" date="2016-09" db="EMBL/GenBank/DDBJ databases">
        <authorList>
            <person name="Hebert L."/>
            <person name="Moumen B."/>
        </authorList>
    </citation>
    <scope>NUCLEOTIDE SEQUENCE [LARGE SCALE GENOMIC DNA]</scope>
    <source>
        <strain evidence="1">OVI</strain>
    </source>
</reference>
<dbReference type="RefSeq" id="XP_067082054.1">
    <property type="nucleotide sequence ID" value="XM_067225953.1"/>
</dbReference>
<dbReference type="VEuPathDB" id="TriTrypDB:TEOVI_000296200"/>